<feature type="repeat" description="TPR" evidence="3">
    <location>
        <begin position="264"/>
        <end position="297"/>
    </location>
</feature>
<keyword evidence="8" id="KW-1185">Reference proteome</keyword>
<dbReference type="EMBL" id="JAGUCN010000014">
    <property type="protein sequence ID" value="MBS2212330.1"/>
    <property type="molecule type" value="Genomic_DNA"/>
</dbReference>
<dbReference type="InterPro" id="IPR011990">
    <property type="entry name" value="TPR-like_helical_dom_sf"/>
</dbReference>
<evidence type="ECO:0000256" key="6">
    <source>
        <dbReference type="SAM" id="SignalP"/>
    </source>
</evidence>
<dbReference type="SUPFAM" id="SSF48439">
    <property type="entry name" value="Protein prenylyltransferase"/>
    <property type="match status" value="1"/>
</dbReference>
<feature type="compositionally biased region" description="Basic and acidic residues" evidence="5">
    <location>
        <begin position="366"/>
        <end position="389"/>
    </location>
</feature>
<feature type="repeat" description="TPR" evidence="3">
    <location>
        <begin position="230"/>
        <end position="263"/>
    </location>
</feature>
<feature type="coiled-coil region" evidence="4">
    <location>
        <begin position="495"/>
        <end position="522"/>
    </location>
</feature>
<feature type="region of interest" description="Disordered" evidence="5">
    <location>
        <begin position="366"/>
        <end position="402"/>
    </location>
</feature>
<dbReference type="Pfam" id="PF13181">
    <property type="entry name" value="TPR_8"/>
    <property type="match status" value="2"/>
</dbReference>
<dbReference type="SMART" id="SM00028">
    <property type="entry name" value="TPR"/>
    <property type="match status" value="11"/>
</dbReference>
<evidence type="ECO:0000256" key="4">
    <source>
        <dbReference type="SAM" id="Coils"/>
    </source>
</evidence>
<feature type="repeat" description="TPR" evidence="3">
    <location>
        <begin position="162"/>
        <end position="195"/>
    </location>
</feature>
<evidence type="ECO:0000256" key="2">
    <source>
        <dbReference type="ARBA" id="ARBA00022803"/>
    </source>
</evidence>
<dbReference type="Pfam" id="PF13431">
    <property type="entry name" value="TPR_17"/>
    <property type="match status" value="2"/>
</dbReference>
<feature type="repeat" description="TPR" evidence="3">
    <location>
        <begin position="516"/>
        <end position="549"/>
    </location>
</feature>
<feature type="repeat" description="TPR" evidence="3">
    <location>
        <begin position="196"/>
        <end position="229"/>
    </location>
</feature>
<dbReference type="InterPro" id="IPR019734">
    <property type="entry name" value="TPR_rpt"/>
</dbReference>
<protein>
    <submittedName>
        <fullName evidence="7">Tetratricopeptide repeat protein</fullName>
    </submittedName>
</protein>
<comment type="caution">
    <text evidence="7">The sequence shown here is derived from an EMBL/GenBank/DDBJ whole genome shotgun (WGS) entry which is preliminary data.</text>
</comment>
<evidence type="ECO:0000256" key="1">
    <source>
        <dbReference type="ARBA" id="ARBA00022737"/>
    </source>
</evidence>
<reference evidence="7 8" key="1">
    <citation type="journal article" date="2014" name="Int. J. Syst. Evol. Microbiol.">
        <title>Carboxylicivirga gen. nov. in the family Marinilabiliaceae with two novel species, Carboxylicivirga mesophila sp. nov. and Carboxylicivirga taeanensis sp. nov., and reclassification of Cytophaga fermentans as Saccharicrinis fermentans gen. nov., comb. nov.</title>
        <authorList>
            <person name="Yang S.H."/>
            <person name="Seo H.S."/>
            <person name="Woo J.H."/>
            <person name="Oh H.M."/>
            <person name="Jang H."/>
            <person name="Lee J.H."/>
            <person name="Kim S.J."/>
            <person name="Kwon K.K."/>
        </authorList>
    </citation>
    <scope>NUCLEOTIDE SEQUENCE [LARGE SCALE GENOMIC DNA]</scope>
    <source>
        <strain evidence="7 8">JCM 18290</strain>
    </source>
</reference>
<evidence type="ECO:0000313" key="7">
    <source>
        <dbReference type="EMBL" id="MBS2212330.1"/>
    </source>
</evidence>
<dbReference type="SUPFAM" id="SSF48452">
    <property type="entry name" value="TPR-like"/>
    <property type="match status" value="2"/>
</dbReference>
<organism evidence="7 8">
    <name type="scientific">Carboxylicivirga mesophila</name>
    <dbReference type="NCBI Taxonomy" id="1166478"/>
    <lineage>
        <taxon>Bacteria</taxon>
        <taxon>Pseudomonadati</taxon>
        <taxon>Bacteroidota</taxon>
        <taxon>Bacteroidia</taxon>
        <taxon>Marinilabiliales</taxon>
        <taxon>Marinilabiliaceae</taxon>
        <taxon>Carboxylicivirga</taxon>
    </lineage>
</organism>
<feature type="chain" id="PRO_5046976702" evidence="6">
    <location>
        <begin position="23"/>
        <end position="715"/>
    </location>
</feature>
<dbReference type="InterPro" id="IPR050498">
    <property type="entry name" value="Ycf3"/>
</dbReference>
<keyword evidence="4" id="KW-0175">Coiled coil</keyword>
<evidence type="ECO:0000313" key="8">
    <source>
        <dbReference type="Proteomes" id="UP000721861"/>
    </source>
</evidence>
<feature type="signal peptide" evidence="6">
    <location>
        <begin position="1"/>
        <end position="22"/>
    </location>
</feature>
<keyword evidence="6" id="KW-0732">Signal</keyword>
<dbReference type="Proteomes" id="UP000721861">
    <property type="component" value="Unassembled WGS sequence"/>
</dbReference>
<dbReference type="Pfam" id="PF13174">
    <property type="entry name" value="TPR_6"/>
    <property type="match status" value="1"/>
</dbReference>
<dbReference type="PANTHER" id="PTHR44858:SF1">
    <property type="entry name" value="UDP-N-ACETYLGLUCOSAMINE--PEPTIDE N-ACETYLGLUCOSAMINYLTRANSFERASE SPINDLY-RELATED"/>
    <property type="match status" value="1"/>
</dbReference>
<keyword evidence="2 3" id="KW-0802">TPR repeat</keyword>
<dbReference type="Gene3D" id="1.25.40.10">
    <property type="entry name" value="Tetratricopeptide repeat domain"/>
    <property type="match status" value="6"/>
</dbReference>
<feature type="repeat" description="TPR" evidence="3">
    <location>
        <begin position="94"/>
        <end position="127"/>
    </location>
</feature>
<dbReference type="PANTHER" id="PTHR44858">
    <property type="entry name" value="TETRATRICOPEPTIDE REPEAT PROTEIN 6"/>
    <property type="match status" value="1"/>
</dbReference>
<feature type="repeat" description="TPR" evidence="3">
    <location>
        <begin position="625"/>
        <end position="658"/>
    </location>
</feature>
<feature type="repeat" description="TPR" evidence="3">
    <location>
        <begin position="128"/>
        <end position="161"/>
    </location>
</feature>
<accession>A0ABS5KBD5</accession>
<keyword evidence="1" id="KW-0677">Repeat</keyword>
<evidence type="ECO:0000256" key="3">
    <source>
        <dbReference type="PROSITE-ProRule" id="PRU00339"/>
    </source>
</evidence>
<evidence type="ECO:0000256" key="5">
    <source>
        <dbReference type="SAM" id="MobiDB-lite"/>
    </source>
</evidence>
<dbReference type="RefSeq" id="WP_212228922.1">
    <property type="nucleotide sequence ID" value="NZ_JAGUCN010000014.1"/>
</dbReference>
<proteinExistence type="predicted"/>
<sequence>MIKKFTLIILLFKCLFLPSLNAQINTDRMLTIGKNALYFEDYVLAIQYFNKVIRVKPYLSDPYFFRGLAKYYLEDYNGAEVDLNTCLSKNPFMVDAYNVRGIIMSKKDNHEQAIKDYSSGLEISPNNINLLINRGNSHSATEAYNEAITDFDRIIDINPGMLSAYLSRGAAKTHAGDSIGALKDFGKVVDLNPYMSDGFAFRGFLNYQLGNYEEAKTDFDRVIELKSDYANYYMIRGAILYQLDDLRGTMRDFDKVIELDPKNSMAYNNRGLLRAQVGDKNRAIEDFSRVLALDPGNLLTLFNRAILYNELGQNKEALRDVNIIIDNYPNFGQAYGIRSAIKKRMGDENGAQIDMMTAYKLESDRRDRDIAMDSQTDTKDSEDKDESKDKRPKKKATRSKSDKDIRNYDKIAVLDDFEEKDQDEQLVESIRGKVQNRNIFIDLEPVFGLTYYSGDTILSRPAYYEKEVVAFNKKELYKRPLIITNREIEAEGLKYIRLTNDINDITQELQDEETDRDILIARGALYSMVMNYSNAMADYNEILKSDPSNVVALFNRAYARHKMVEVIASLEEATQAPNNVMLQGPIKAKTNHSAPKPEGEVSHILDYELIINDLNRVIELSPDFEFAYYNRAIIHCLKKNFLQGVEDFTKAIELNPEFAEAYFNRGLTLIFLNQEAKGTANLSKAGELGIYKAYNVIKRYGSEELTGKESIAEVE</sequence>
<name>A0ABS5KBD5_9BACT</name>
<dbReference type="PROSITE" id="PS50005">
    <property type="entry name" value="TPR"/>
    <property type="match status" value="8"/>
</dbReference>
<gene>
    <name evidence="7" type="ORF">KEM09_13020</name>
</gene>